<name>A0AAW1LR13_POPJA</name>
<dbReference type="InterPro" id="IPR036397">
    <property type="entry name" value="RNaseH_sf"/>
</dbReference>
<evidence type="ECO:0000313" key="2">
    <source>
        <dbReference type="EMBL" id="KAK9736930.1"/>
    </source>
</evidence>
<protein>
    <recommendedName>
        <fullName evidence="4">Transposase</fullName>
    </recommendedName>
</protein>
<dbReference type="Proteomes" id="UP001458880">
    <property type="component" value="Unassembled WGS sequence"/>
</dbReference>
<evidence type="ECO:0000313" key="3">
    <source>
        <dbReference type="Proteomes" id="UP001458880"/>
    </source>
</evidence>
<gene>
    <name evidence="2" type="ORF">QE152_g11164</name>
</gene>
<dbReference type="Gene3D" id="3.30.420.10">
    <property type="entry name" value="Ribonuclease H-like superfamily/Ribonuclease H"/>
    <property type="match status" value="1"/>
</dbReference>
<proteinExistence type="predicted"/>
<reference evidence="2 3" key="1">
    <citation type="journal article" date="2024" name="BMC Genomics">
        <title>De novo assembly and annotation of Popillia japonica's genome with initial clues to its potential as an invasive pest.</title>
        <authorList>
            <person name="Cucini C."/>
            <person name="Boschi S."/>
            <person name="Funari R."/>
            <person name="Cardaioli E."/>
            <person name="Iannotti N."/>
            <person name="Marturano G."/>
            <person name="Paoli F."/>
            <person name="Bruttini M."/>
            <person name="Carapelli A."/>
            <person name="Frati F."/>
            <person name="Nardi F."/>
        </authorList>
    </citation>
    <scope>NUCLEOTIDE SEQUENCE [LARGE SCALE GENOMIC DNA]</scope>
    <source>
        <strain evidence="2">DMR45628</strain>
    </source>
</reference>
<accession>A0AAW1LR13</accession>
<feature type="region of interest" description="Disordered" evidence="1">
    <location>
        <begin position="29"/>
        <end position="48"/>
    </location>
</feature>
<dbReference type="GO" id="GO:0003676">
    <property type="term" value="F:nucleic acid binding"/>
    <property type="evidence" value="ECO:0007669"/>
    <property type="project" value="InterPro"/>
</dbReference>
<dbReference type="EMBL" id="JASPKY010000107">
    <property type="protein sequence ID" value="KAK9736930.1"/>
    <property type="molecule type" value="Genomic_DNA"/>
</dbReference>
<dbReference type="AlphaFoldDB" id="A0AAW1LR13"/>
<evidence type="ECO:0008006" key="4">
    <source>
        <dbReference type="Google" id="ProtNLM"/>
    </source>
</evidence>
<sequence>MRGETYSSIVADYNITVPGVQKIINKIQQTRTVPNSRRTGRPRKTTARDDRRILLNILGDSHFRNESKFELWSQKRQTLVWGQPGQVLKQKFVTRTVKHGARAVIVGGCFSAEGMGNLVFINGPRQSPDINPIEYLRDELDRRIPEDGKNSRNTFKTALLGE</sequence>
<evidence type="ECO:0000256" key="1">
    <source>
        <dbReference type="SAM" id="MobiDB-lite"/>
    </source>
</evidence>
<comment type="caution">
    <text evidence="2">The sequence shown here is derived from an EMBL/GenBank/DDBJ whole genome shotgun (WGS) entry which is preliminary data.</text>
</comment>
<keyword evidence="3" id="KW-1185">Reference proteome</keyword>
<organism evidence="2 3">
    <name type="scientific">Popillia japonica</name>
    <name type="common">Japanese beetle</name>
    <dbReference type="NCBI Taxonomy" id="7064"/>
    <lineage>
        <taxon>Eukaryota</taxon>
        <taxon>Metazoa</taxon>
        <taxon>Ecdysozoa</taxon>
        <taxon>Arthropoda</taxon>
        <taxon>Hexapoda</taxon>
        <taxon>Insecta</taxon>
        <taxon>Pterygota</taxon>
        <taxon>Neoptera</taxon>
        <taxon>Endopterygota</taxon>
        <taxon>Coleoptera</taxon>
        <taxon>Polyphaga</taxon>
        <taxon>Scarabaeiformia</taxon>
        <taxon>Scarabaeidae</taxon>
        <taxon>Rutelinae</taxon>
        <taxon>Popillia</taxon>
    </lineage>
</organism>